<dbReference type="PATRIC" id="fig|29557.3.peg.140"/>
<gene>
    <name evidence="3" type="ORF">MGALLINA_01600</name>
</gene>
<dbReference type="AlphaFoldDB" id="A0A168RM57"/>
<dbReference type="InterPro" id="IPR036388">
    <property type="entry name" value="WH-like_DNA-bd_sf"/>
</dbReference>
<reference evidence="3 4" key="1">
    <citation type="submission" date="2016-03" db="EMBL/GenBank/DDBJ databases">
        <title>Genome sequence of Mycoplasma gallinarum strain Mgn_IPT.</title>
        <authorList>
            <person name="Yacoub E."/>
            <person name="Sirand-Pugnet P."/>
            <person name="Barre A."/>
            <person name="Maurier F."/>
            <person name="Blanchard A."/>
            <person name="Ben Abdelmoumen B.M."/>
        </authorList>
    </citation>
    <scope>NUCLEOTIDE SEQUENCE [LARGE SCALE GENOMIC DNA]</scope>
    <source>
        <strain evidence="3 4">Mgn_IPT</strain>
    </source>
</reference>
<dbReference type="SUPFAM" id="SSF88659">
    <property type="entry name" value="Sigma3 and sigma4 domains of RNA polymerase sigma factors"/>
    <property type="match status" value="1"/>
</dbReference>
<dbReference type="InterPro" id="IPR013324">
    <property type="entry name" value="RNA_pol_sigma_r3/r4-like"/>
</dbReference>
<proteinExistence type="inferred from homology"/>
<evidence type="ECO:0000256" key="1">
    <source>
        <dbReference type="ARBA" id="ARBA00008720"/>
    </source>
</evidence>
<dbReference type="OrthoDB" id="399219at2"/>
<comment type="caution">
    <text evidence="3">The sequence shown here is derived from an EMBL/GenBank/DDBJ whole genome shotgun (WGS) entry which is preliminary data.</text>
</comment>
<protein>
    <recommendedName>
        <fullName evidence="5">Sigma-70, region 4</fullName>
    </recommendedName>
</protein>
<evidence type="ECO:0000313" key="4">
    <source>
        <dbReference type="Proteomes" id="UP000076983"/>
    </source>
</evidence>
<dbReference type="Pfam" id="PF04297">
    <property type="entry name" value="UPF0122"/>
    <property type="match status" value="1"/>
</dbReference>
<evidence type="ECO:0008006" key="5">
    <source>
        <dbReference type="Google" id="ProtNLM"/>
    </source>
</evidence>
<dbReference type="InterPro" id="IPR007394">
    <property type="entry name" value="UPF0122"/>
</dbReference>
<dbReference type="PANTHER" id="PTHR40083">
    <property type="entry name" value="UPF0122 PROTEIN CBO2450/CLC_2298"/>
    <property type="match status" value="1"/>
</dbReference>
<dbReference type="STRING" id="29557.MGALLINA_01600"/>
<evidence type="ECO:0000313" key="3">
    <source>
        <dbReference type="EMBL" id="OAB49112.1"/>
    </source>
</evidence>
<dbReference type="Gene3D" id="1.10.10.10">
    <property type="entry name" value="Winged helix-like DNA-binding domain superfamily/Winged helix DNA-binding domain"/>
    <property type="match status" value="1"/>
</dbReference>
<evidence type="ECO:0000256" key="2">
    <source>
        <dbReference type="ARBA" id="ARBA00024764"/>
    </source>
</evidence>
<sequence length="78" mass="9242">MNDNINDLIKREELIALFETYQDFLTQIQKQAFILYFYENLSYQEIANETATSRSAAYDSVNKAIKKLQNIQQKLKKM</sequence>
<dbReference type="PANTHER" id="PTHR40083:SF1">
    <property type="entry name" value="UPF0122 PROTEIN YLXM"/>
    <property type="match status" value="1"/>
</dbReference>
<dbReference type="EMBL" id="LVLH01000020">
    <property type="protein sequence ID" value="OAB49112.1"/>
    <property type="molecule type" value="Genomic_DNA"/>
</dbReference>
<dbReference type="Proteomes" id="UP000076983">
    <property type="component" value="Unassembled WGS sequence"/>
</dbReference>
<comment type="similarity">
    <text evidence="1">Belongs to the UPF0122 family.</text>
</comment>
<dbReference type="RefSeq" id="WP_063625970.1">
    <property type="nucleotide sequence ID" value="NZ_LVLH01000020.1"/>
</dbReference>
<keyword evidence="4" id="KW-1185">Reference proteome</keyword>
<accession>A0A168RM57</accession>
<name>A0A168RM57_9BACT</name>
<organism evidence="3 4">
    <name type="scientific">Mycoplasmopsis gallinarum</name>
    <dbReference type="NCBI Taxonomy" id="29557"/>
    <lineage>
        <taxon>Bacteria</taxon>
        <taxon>Bacillati</taxon>
        <taxon>Mycoplasmatota</taxon>
        <taxon>Mycoplasmoidales</taxon>
        <taxon>Metamycoplasmataceae</taxon>
        <taxon>Mycoplasmopsis</taxon>
    </lineage>
</organism>
<comment type="function">
    <text evidence="2">Might take part in the signal recognition particle (SRP) pathway. This is inferred from the conservation of its genetic proximity to ftsY/ffh. May be a regulatory protein.</text>
</comment>